<keyword evidence="1 2" id="KW-0694">RNA-binding</keyword>
<dbReference type="Pfam" id="PF00076">
    <property type="entry name" value="RRM_1"/>
    <property type="match status" value="1"/>
</dbReference>
<dbReference type="InterPro" id="IPR012677">
    <property type="entry name" value="Nucleotide-bd_a/b_plait_sf"/>
</dbReference>
<dbReference type="GO" id="GO:0042274">
    <property type="term" value="P:ribosomal small subunit biogenesis"/>
    <property type="evidence" value="ECO:0007669"/>
    <property type="project" value="TreeGrafter"/>
</dbReference>
<dbReference type="GO" id="GO:0019843">
    <property type="term" value="F:rRNA binding"/>
    <property type="evidence" value="ECO:0007669"/>
    <property type="project" value="TreeGrafter"/>
</dbReference>
<dbReference type="InterPro" id="IPR035979">
    <property type="entry name" value="RBD_domain_sf"/>
</dbReference>
<evidence type="ECO:0000256" key="1">
    <source>
        <dbReference type="ARBA" id="ARBA00022884"/>
    </source>
</evidence>
<keyword evidence="6" id="KW-1185">Reference proteome</keyword>
<dbReference type="SMART" id="SM00360">
    <property type="entry name" value="RRM"/>
    <property type="match status" value="1"/>
</dbReference>
<comment type="caution">
    <text evidence="5">The sequence shown here is derived from an EMBL/GenBank/DDBJ whole genome shotgun (WGS) entry which is preliminary data.</text>
</comment>
<dbReference type="Gene3D" id="3.30.70.330">
    <property type="match status" value="1"/>
</dbReference>
<dbReference type="AlphaFoldDB" id="A0A1V8SNF3"/>
<feature type="region of interest" description="Disordered" evidence="3">
    <location>
        <begin position="274"/>
        <end position="323"/>
    </location>
</feature>
<feature type="domain" description="RRM" evidence="4">
    <location>
        <begin position="140"/>
        <end position="222"/>
    </location>
</feature>
<dbReference type="SUPFAM" id="SSF54928">
    <property type="entry name" value="RNA-binding domain, RBD"/>
    <property type="match status" value="1"/>
</dbReference>
<reference evidence="6" key="1">
    <citation type="submission" date="2017-03" db="EMBL/GenBank/DDBJ databases">
        <title>Genomes of endolithic fungi from Antarctica.</title>
        <authorList>
            <person name="Coleine C."/>
            <person name="Masonjones S."/>
            <person name="Stajich J.E."/>
        </authorList>
    </citation>
    <scope>NUCLEOTIDE SEQUENCE [LARGE SCALE GENOMIC DNA]</scope>
    <source>
        <strain evidence="6">CCFEE 5527</strain>
    </source>
</reference>
<proteinExistence type="predicted"/>
<dbReference type="GO" id="GO:0005730">
    <property type="term" value="C:nucleolus"/>
    <property type="evidence" value="ECO:0007669"/>
    <property type="project" value="TreeGrafter"/>
</dbReference>
<feature type="compositionally biased region" description="Basic and acidic residues" evidence="3">
    <location>
        <begin position="274"/>
        <end position="302"/>
    </location>
</feature>
<dbReference type="PANTHER" id="PTHR23236">
    <property type="entry name" value="EUKARYOTIC TRANSLATION INITIATION FACTOR 4B/4H"/>
    <property type="match status" value="1"/>
</dbReference>
<feature type="region of interest" description="Disordered" evidence="3">
    <location>
        <begin position="221"/>
        <end position="241"/>
    </location>
</feature>
<feature type="region of interest" description="Disordered" evidence="3">
    <location>
        <begin position="1"/>
        <end position="131"/>
    </location>
</feature>
<dbReference type="PROSITE" id="PS50102">
    <property type="entry name" value="RRM"/>
    <property type="match status" value="1"/>
</dbReference>
<sequence>MSHSEEAIADTGAVEGDDATQSRKEKRAQRDAERAAKTKRGKKRKLGDEGDAPALPEGEPHDELKDDFIALPATNETEGTASKSKKRKREQPTTEINAPPAEDGATTKAPKKKRKKTRTDPGATDAATDTTTAKPANQRFIVFLGNLPYTTTDASLNLHFKSLQPFTLRHRTDPATKKSKGFAFLEFENYDRMKTCLKLYHHSYFDPENPEKSKLVVEGEPEPEPQAAVYGGKRGKAEKETGRKINVELTVGGGGNGSTVRKEKIKVKNVRLEEQRSRRAELERKERAKKEGKEGVKPKVVEKVPATKGAEGMHPSRMAMMAK</sequence>
<dbReference type="OrthoDB" id="167718at2759"/>
<accession>A0A1V8SNF3</accession>
<evidence type="ECO:0000256" key="3">
    <source>
        <dbReference type="SAM" id="MobiDB-lite"/>
    </source>
</evidence>
<dbReference type="Proteomes" id="UP000192596">
    <property type="component" value="Unassembled WGS sequence"/>
</dbReference>
<dbReference type="CDD" id="cd12400">
    <property type="entry name" value="RRM_Nop6"/>
    <property type="match status" value="1"/>
</dbReference>
<dbReference type="InterPro" id="IPR034228">
    <property type="entry name" value="Nop6_RRM"/>
</dbReference>
<protein>
    <recommendedName>
        <fullName evidence="4">RRM domain-containing protein</fullName>
    </recommendedName>
</protein>
<evidence type="ECO:0000313" key="6">
    <source>
        <dbReference type="Proteomes" id="UP000192596"/>
    </source>
</evidence>
<feature type="compositionally biased region" description="Basic and acidic residues" evidence="3">
    <location>
        <begin position="20"/>
        <end position="36"/>
    </location>
</feature>
<evidence type="ECO:0000259" key="4">
    <source>
        <dbReference type="PROSITE" id="PS50102"/>
    </source>
</evidence>
<dbReference type="InterPro" id="IPR000504">
    <property type="entry name" value="RRM_dom"/>
</dbReference>
<evidence type="ECO:0000256" key="2">
    <source>
        <dbReference type="PROSITE-ProRule" id="PRU00176"/>
    </source>
</evidence>
<feature type="compositionally biased region" description="Basic and acidic residues" evidence="3">
    <location>
        <begin position="58"/>
        <end position="68"/>
    </location>
</feature>
<evidence type="ECO:0000313" key="5">
    <source>
        <dbReference type="EMBL" id="OQO00696.1"/>
    </source>
</evidence>
<gene>
    <name evidence="5" type="ORF">B0A48_13186</name>
</gene>
<name>A0A1V8SNF3_9PEZI</name>
<dbReference type="EMBL" id="NAJO01000034">
    <property type="protein sequence ID" value="OQO00696.1"/>
    <property type="molecule type" value="Genomic_DNA"/>
</dbReference>
<organism evidence="5 6">
    <name type="scientific">Cryoendolithus antarcticus</name>
    <dbReference type="NCBI Taxonomy" id="1507870"/>
    <lineage>
        <taxon>Eukaryota</taxon>
        <taxon>Fungi</taxon>
        <taxon>Dikarya</taxon>
        <taxon>Ascomycota</taxon>
        <taxon>Pezizomycotina</taxon>
        <taxon>Dothideomycetes</taxon>
        <taxon>Dothideomycetidae</taxon>
        <taxon>Cladosporiales</taxon>
        <taxon>Cladosporiaceae</taxon>
        <taxon>Cryoendolithus</taxon>
    </lineage>
</organism>
<feature type="compositionally biased region" description="Low complexity" evidence="3">
    <location>
        <begin position="120"/>
        <end position="131"/>
    </location>
</feature>
<dbReference type="InParanoid" id="A0A1V8SNF3"/>
<dbReference type="PANTHER" id="PTHR23236:SF51">
    <property type="entry name" value="NUCLEOLAR PROTEIN 6"/>
    <property type="match status" value="1"/>
</dbReference>
<dbReference type="STRING" id="1507870.A0A1V8SNF3"/>
<dbReference type="FunCoup" id="A0A1V8SNF3">
    <property type="interactions" value="551"/>
</dbReference>